<organism evidence="3 4">
    <name type="scientific">Ectopseudomonas mendocina</name>
    <name type="common">Pseudomonas mendocina</name>
    <dbReference type="NCBI Taxonomy" id="300"/>
    <lineage>
        <taxon>Bacteria</taxon>
        <taxon>Pseudomonadati</taxon>
        <taxon>Pseudomonadota</taxon>
        <taxon>Gammaproteobacteria</taxon>
        <taxon>Pseudomonadales</taxon>
        <taxon>Pseudomonadaceae</taxon>
        <taxon>Ectopseudomonas</taxon>
    </lineage>
</organism>
<evidence type="ECO:0000256" key="1">
    <source>
        <dbReference type="ARBA" id="ARBA00005960"/>
    </source>
</evidence>
<keyword evidence="4" id="KW-1185">Reference proteome</keyword>
<name>A0ABZ2RCI8_ECTME</name>
<comment type="similarity">
    <text evidence="1">Belongs to the LEA type 2 family.</text>
</comment>
<gene>
    <name evidence="3" type="ORF">WG219_12485</name>
</gene>
<dbReference type="SMART" id="SM00769">
    <property type="entry name" value="WHy"/>
    <property type="match status" value="1"/>
</dbReference>
<reference evidence="3 4" key="1">
    <citation type="submission" date="2024-03" db="EMBL/GenBank/DDBJ databases">
        <title>Complete genome of BD2.</title>
        <authorList>
            <person name="Cao G."/>
        </authorList>
    </citation>
    <scope>NUCLEOTIDE SEQUENCE [LARGE SCALE GENOMIC DNA]</scope>
    <source>
        <strain evidence="3 4">BD2</strain>
    </source>
</reference>
<dbReference type="Gene3D" id="2.60.40.1820">
    <property type="match status" value="1"/>
</dbReference>
<evidence type="ECO:0000259" key="2">
    <source>
        <dbReference type="SMART" id="SM00769"/>
    </source>
</evidence>
<dbReference type="PANTHER" id="PTHR31459">
    <property type="match status" value="1"/>
</dbReference>
<dbReference type="Pfam" id="PF03168">
    <property type="entry name" value="LEA_2"/>
    <property type="match status" value="1"/>
</dbReference>
<dbReference type="PANTHER" id="PTHR31459:SF2">
    <property type="entry name" value="OS03G0843300 PROTEIN"/>
    <property type="match status" value="1"/>
</dbReference>
<dbReference type="PROSITE" id="PS51257">
    <property type="entry name" value="PROKAR_LIPOPROTEIN"/>
    <property type="match status" value="1"/>
</dbReference>
<dbReference type="InterPro" id="IPR004864">
    <property type="entry name" value="LEA_2"/>
</dbReference>
<dbReference type="SUPFAM" id="SSF117070">
    <property type="entry name" value="LEA14-like"/>
    <property type="match status" value="1"/>
</dbReference>
<proteinExistence type="inferred from homology"/>
<accession>A0ABZ2RCI8</accession>
<dbReference type="EMBL" id="CP148074">
    <property type="protein sequence ID" value="WXL24160.1"/>
    <property type="molecule type" value="Genomic_DNA"/>
</dbReference>
<feature type="domain" description="Water stress and hypersensitive response" evidence="2">
    <location>
        <begin position="37"/>
        <end position="156"/>
    </location>
</feature>
<dbReference type="Proteomes" id="UP001476583">
    <property type="component" value="Chromosome"/>
</dbReference>
<dbReference type="InterPro" id="IPR045043">
    <property type="entry name" value="Lea14-like"/>
</dbReference>
<evidence type="ECO:0000313" key="4">
    <source>
        <dbReference type="Proteomes" id="UP001476583"/>
    </source>
</evidence>
<evidence type="ECO:0000313" key="3">
    <source>
        <dbReference type="EMBL" id="WXL24160.1"/>
    </source>
</evidence>
<protein>
    <submittedName>
        <fullName evidence="3">LEA type 2 family protein</fullName>
    </submittedName>
</protein>
<dbReference type="InterPro" id="IPR013990">
    <property type="entry name" value="WHy-dom"/>
</dbReference>
<sequence>MFLQAKSLQILSLTLFLGLLSGLSGCSSTGSLKSPEIALLKVEVVKARLLEQHFNLRFRIDNPNSFSLPISQLEYQVTLNNVELTKGEADVSLSVPAHGHSTFSVPVRTNLWRHVRQVVKALEQPDEAIPYQFKGSVKTGWFFGQRVHMSRNGEIIPGDYIPE</sequence>